<keyword evidence="2" id="KW-0547">Nucleotide-binding</keyword>
<comment type="caution">
    <text evidence="11">The sequence shown here is derived from an EMBL/GenBank/DDBJ whole genome shotgun (WGS) entry which is preliminary data.</text>
</comment>
<dbReference type="PROSITE" id="PS50089">
    <property type="entry name" value="ZF_RING_2"/>
    <property type="match status" value="1"/>
</dbReference>
<feature type="region of interest" description="Disordered" evidence="7">
    <location>
        <begin position="1"/>
        <end position="140"/>
    </location>
</feature>
<keyword evidence="12" id="KW-1185">Reference proteome</keyword>
<feature type="domain" description="RING-type" evidence="8">
    <location>
        <begin position="630"/>
        <end position="680"/>
    </location>
</feature>
<dbReference type="PROSITE" id="PS51192">
    <property type="entry name" value="HELICASE_ATP_BIND_1"/>
    <property type="match status" value="1"/>
</dbReference>
<proteinExistence type="inferred from homology"/>
<dbReference type="CDD" id="cd18008">
    <property type="entry name" value="DEXDc_SHPRH-like"/>
    <property type="match status" value="1"/>
</dbReference>
<evidence type="ECO:0000256" key="3">
    <source>
        <dbReference type="ARBA" id="ARBA00022801"/>
    </source>
</evidence>
<dbReference type="InterPro" id="IPR013083">
    <property type="entry name" value="Znf_RING/FYVE/PHD"/>
</dbReference>
<dbReference type="InterPro" id="IPR027417">
    <property type="entry name" value="P-loop_NTPase"/>
</dbReference>
<dbReference type="Pfam" id="PF00176">
    <property type="entry name" value="SNF2-rel_dom"/>
    <property type="match status" value="1"/>
</dbReference>
<dbReference type="SMART" id="SM00487">
    <property type="entry name" value="DEXDc"/>
    <property type="match status" value="1"/>
</dbReference>
<dbReference type="PANTHER" id="PTHR45626">
    <property type="entry name" value="TRANSCRIPTION TERMINATION FACTOR 2-RELATED"/>
    <property type="match status" value="1"/>
</dbReference>
<dbReference type="Proteomes" id="UP001280581">
    <property type="component" value="Unassembled WGS sequence"/>
</dbReference>
<feature type="region of interest" description="Disordered" evidence="7">
    <location>
        <begin position="714"/>
        <end position="788"/>
    </location>
</feature>
<sequence length="992" mass="111874">MEGNSFEDDYDYDLYSDPAWDGRASGERTSNRMMDGRPLGFPVAQQRARYERNVELPGQHLQEASPSAFSPGTSSAALTPGSATDWSEVSRKRRREPSVSDNEQQLVYGNSGPASPSTPMSFSGLPGAWPETKRSRSNAPHQAVDFIDLTEDPPMPQPFLQPPPSTMAGANVYHFPDDPFPELFHTRQPTQMQNQQRDVSAQQSMNIDEFAEFMIDRAAPPPLLSPAPDERGVVDSIIENIKRQDDDGLPREQTPKQMSCSLMEHQKQALAWLLGMEKGSNKGSILADEMGLGKTIEGLSLIIANPSKNAARKTTLIVAPVALMRQWEKEIERHIKPAYRLRVYVYHRGGKKADWNVLRDYDIVLTTFGTLAQEQKRLDNSQESAAIDRERQDPGFKRTAKEKLGLLDPKCYWYRVILDEAQCIKNRGTLTSKAAAALRAEYRLCMTGTPMQNSVEELYPLVRFLHITAYQSWQRFNDDIAKPVKSGHNMSRERGMTRLQALIKSITLRREKTSIVDGRPVVDLPPKYVNICPVKFSSAEMDLYKAVETKSQIRFNHYLQKGQVSKNYANILVMLLRLRQICCHPHLVSDLGVQVSTDGIKEEELKERAKMLDQDVVRRLKNIDGDGFECPICYETELNPTIIIPCGHHCCGECFQKLIDPARGIQDGNENSAPKCPNCRGALSVERITDFRHFCKVFCPEKYAEMRRVFTDADGNASEDEEAADDSGSGSYSDSDSSDANDSTLGGFIVDDDVNDDVNSSEPNTPTAPHHSKKAKGKAKAKPKHKSHLSLAELKKRSMTSDKARAAYLRRLQKDFKSSAKIDETMRLLEDIRANDPSEKTLIFSSFTTLLDLLEVPLRARRYKYQRYDGSMKFDDRVDAVNEFMDKSDENIMLVSIKAGNAGLNLNKASRVIMMDPFWNPFVEDQAVDRAHRMPQKRDVHVHRVLVPETVEDRICKLQDKKREVISAALDERVGKSLTKLSVGELRNLFGM</sequence>
<dbReference type="GO" id="GO:0005737">
    <property type="term" value="C:cytoplasm"/>
    <property type="evidence" value="ECO:0007669"/>
    <property type="project" value="TreeGrafter"/>
</dbReference>
<accession>A0AAN6RCZ3</accession>
<evidence type="ECO:0000259" key="9">
    <source>
        <dbReference type="PROSITE" id="PS51192"/>
    </source>
</evidence>
<evidence type="ECO:0000256" key="1">
    <source>
        <dbReference type="ARBA" id="ARBA00007025"/>
    </source>
</evidence>
<evidence type="ECO:0000256" key="6">
    <source>
        <dbReference type="PROSITE-ProRule" id="PRU00175"/>
    </source>
</evidence>
<dbReference type="CDD" id="cd16449">
    <property type="entry name" value="RING-HC"/>
    <property type="match status" value="1"/>
</dbReference>
<dbReference type="InterPro" id="IPR001841">
    <property type="entry name" value="Znf_RING"/>
</dbReference>
<keyword evidence="6" id="KW-0863">Zinc-finger</keyword>
<dbReference type="GO" id="GO:0005524">
    <property type="term" value="F:ATP binding"/>
    <property type="evidence" value="ECO:0007669"/>
    <property type="project" value="UniProtKB-KW"/>
</dbReference>
<organism evidence="11 12">
    <name type="scientific">Pseudopithomyces chartarum</name>
    <dbReference type="NCBI Taxonomy" id="1892770"/>
    <lineage>
        <taxon>Eukaryota</taxon>
        <taxon>Fungi</taxon>
        <taxon>Dikarya</taxon>
        <taxon>Ascomycota</taxon>
        <taxon>Pezizomycotina</taxon>
        <taxon>Dothideomycetes</taxon>
        <taxon>Pleosporomycetidae</taxon>
        <taxon>Pleosporales</taxon>
        <taxon>Massarineae</taxon>
        <taxon>Didymosphaeriaceae</taxon>
        <taxon>Pseudopithomyces</taxon>
    </lineage>
</organism>
<keyword evidence="3" id="KW-0378">Hydrolase</keyword>
<feature type="domain" description="Helicase C-terminal" evidence="10">
    <location>
        <begin position="821"/>
        <end position="982"/>
    </location>
</feature>
<dbReference type="Gene3D" id="3.30.40.10">
    <property type="entry name" value="Zinc/RING finger domain, C3HC4 (zinc finger)"/>
    <property type="match status" value="1"/>
</dbReference>
<feature type="domain" description="Helicase ATP-binding" evidence="9">
    <location>
        <begin position="275"/>
        <end position="468"/>
    </location>
</feature>
<keyword evidence="5" id="KW-0067">ATP-binding</keyword>
<evidence type="ECO:0000256" key="5">
    <source>
        <dbReference type="ARBA" id="ARBA00022840"/>
    </source>
</evidence>
<reference evidence="11 12" key="1">
    <citation type="submission" date="2021-02" db="EMBL/GenBank/DDBJ databases">
        <title>Genome assembly of Pseudopithomyces chartarum.</title>
        <authorList>
            <person name="Jauregui R."/>
            <person name="Singh J."/>
            <person name="Voisey C."/>
        </authorList>
    </citation>
    <scope>NUCLEOTIDE SEQUENCE [LARGE SCALE GENOMIC DNA]</scope>
    <source>
        <strain evidence="11 12">AGR01</strain>
    </source>
</reference>
<dbReference type="InterPro" id="IPR038718">
    <property type="entry name" value="SNF2-like_sf"/>
</dbReference>
<keyword evidence="6" id="KW-0479">Metal-binding</keyword>
<dbReference type="PANTHER" id="PTHR45626:SF16">
    <property type="entry name" value="ATP-DEPENDENT HELICASE ULS1"/>
    <property type="match status" value="1"/>
</dbReference>
<dbReference type="SMART" id="SM00490">
    <property type="entry name" value="HELICc"/>
    <property type="match status" value="1"/>
</dbReference>
<dbReference type="GO" id="GO:0000724">
    <property type="term" value="P:double-strand break repair via homologous recombination"/>
    <property type="evidence" value="ECO:0007669"/>
    <property type="project" value="TreeGrafter"/>
</dbReference>
<dbReference type="InterPro" id="IPR049730">
    <property type="entry name" value="SNF2/RAD54-like_C"/>
</dbReference>
<dbReference type="GO" id="GO:0008094">
    <property type="term" value="F:ATP-dependent activity, acting on DNA"/>
    <property type="evidence" value="ECO:0007669"/>
    <property type="project" value="TreeGrafter"/>
</dbReference>
<dbReference type="EMBL" id="WVTA01000015">
    <property type="protein sequence ID" value="KAK3202012.1"/>
    <property type="molecule type" value="Genomic_DNA"/>
</dbReference>
<dbReference type="CDD" id="cd18793">
    <property type="entry name" value="SF2_C_SNF"/>
    <property type="match status" value="1"/>
</dbReference>
<keyword evidence="4" id="KW-0347">Helicase</keyword>
<dbReference type="PROSITE" id="PS51194">
    <property type="entry name" value="HELICASE_CTER"/>
    <property type="match status" value="1"/>
</dbReference>
<dbReference type="Pfam" id="PF00271">
    <property type="entry name" value="Helicase_C"/>
    <property type="match status" value="1"/>
</dbReference>
<feature type="compositionally biased region" description="Polar residues" evidence="7">
    <location>
        <begin position="62"/>
        <end position="87"/>
    </location>
</feature>
<protein>
    <submittedName>
        <fullName evidence="11">Uncharacterized protein</fullName>
    </submittedName>
</protein>
<dbReference type="GO" id="GO:0005634">
    <property type="term" value="C:nucleus"/>
    <property type="evidence" value="ECO:0007669"/>
    <property type="project" value="TreeGrafter"/>
</dbReference>
<evidence type="ECO:0000259" key="10">
    <source>
        <dbReference type="PROSITE" id="PS51194"/>
    </source>
</evidence>
<dbReference type="Gene3D" id="3.40.50.10810">
    <property type="entry name" value="Tandem AAA-ATPase domain"/>
    <property type="match status" value="1"/>
</dbReference>
<feature type="compositionally biased region" description="Low complexity" evidence="7">
    <location>
        <begin position="726"/>
        <end position="743"/>
    </location>
</feature>
<evidence type="ECO:0000259" key="8">
    <source>
        <dbReference type="PROSITE" id="PS50089"/>
    </source>
</evidence>
<evidence type="ECO:0000256" key="4">
    <source>
        <dbReference type="ARBA" id="ARBA00022806"/>
    </source>
</evidence>
<dbReference type="InterPro" id="IPR014001">
    <property type="entry name" value="Helicase_ATP-bd"/>
</dbReference>
<comment type="similarity">
    <text evidence="1">Belongs to the SNF2/RAD54 helicase family.</text>
</comment>
<dbReference type="GO" id="GO:0008270">
    <property type="term" value="F:zinc ion binding"/>
    <property type="evidence" value="ECO:0007669"/>
    <property type="project" value="UniProtKB-KW"/>
</dbReference>
<feature type="compositionally biased region" description="Acidic residues" evidence="7">
    <location>
        <begin position="1"/>
        <end position="14"/>
    </location>
</feature>
<dbReference type="InterPro" id="IPR001650">
    <property type="entry name" value="Helicase_C-like"/>
</dbReference>
<dbReference type="Gene3D" id="3.40.50.300">
    <property type="entry name" value="P-loop containing nucleotide triphosphate hydrolases"/>
    <property type="match status" value="2"/>
</dbReference>
<feature type="compositionally biased region" description="Polar residues" evidence="7">
    <location>
        <begin position="99"/>
        <end position="121"/>
    </location>
</feature>
<evidence type="ECO:0000313" key="11">
    <source>
        <dbReference type="EMBL" id="KAK3202012.1"/>
    </source>
</evidence>
<dbReference type="SUPFAM" id="SSF57850">
    <property type="entry name" value="RING/U-box"/>
    <property type="match status" value="1"/>
</dbReference>
<name>A0AAN6RCZ3_9PLEO</name>
<evidence type="ECO:0000256" key="7">
    <source>
        <dbReference type="SAM" id="MobiDB-lite"/>
    </source>
</evidence>
<dbReference type="AlphaFoldDB" id="A0AAN6RCZ3"/>
<keyword evidence="6" id="KW-0862">Zinc</keyword>
<gene>
    <name evidence="11" type="ORF">GRF29_164g1419948</name>
</gene>
<dbReference type="InterPro" id="IPR050628">
    <property type="entry name" value="SNF2_RAD54_helicase_TF"/>
</dbReference>
<dbReference type="Pfam" id="PF13920">
    <property type="entry name" value="zf-C3HC4_3"/>
    <property type="match status" value="1"/>
</dbReference>
<evidence type="ECO:0000256" key="2">
    <source>
        <dbReference type="ARBA" id="ARBA00022741"/>
    </source>
</evidence>
<dbReference type="GO" id="GO:0016787">
    <property type="term" value="F:hydrolase activity"/>
    <property type="evidence" value="ECO:0007669"/>
    <property type="project" value="UniProtKB-KW"/>
</dbReference>
<feature type="compositionally biased region" description="Basic residues" evidence="7">
    <location>
        <begin position="770"/>
        <end position="788"/>
    </location>
</feature>
<dbReference type="SUPFAM" id="SSF52540">
    <property type="entry name" value="P-loop containing nucleoside triphosphate hydrolases"/>
    <property type="match status" value="2"/>
</dbReference>
<dbReference type="SMART" id="SM00184">
    <property type="entry name" value="RING"/>
    <property type="match status" value="1"/>
</dbReference>
<evidence type="ECO:0000313" key="12">
    <source>
        <dbReference type="Proteomes" id="UP001280581"/>
    </source>
</evidence>
<dbReference type="GO" id="GO:0004386">
    <property type="term" value="F:helicase activity"/>
    <property type="evidence" value="ECO:0007669"/>
    <property type="project" value="UniProtKB-KW"/>
</dbReference>
<dbReference type="InterPro" id="IPR000330">
    <property type="entry name" value="SNF2_N"/>
</dbReference>